<evidence type="ECO:0000256" key="2">
    <source>
        <dbReference type="SAM" id="SignalP"/>
    </source>
</evidence>
<evidence type="ECO:0000256" key="1">
    <source>
        <dbReference type="SAM" id="MobiDB-lite"/>
    </source>
</evidence>
<feature type="chain" id="PRO_5040343546" description="Protein FAR1-RELATED SEQUENCE" evidence="2">
    <location>
        <begin position="19"/>
        <end position="218"/>
    </location>
</feature>
<feature type="compositionally biased region" description="Polar residues" evidence="1">
    <location>
        <begin position="136"/>
        <end position="148"/>
    </location>
</feature>
<dbReference type="Proteomes" id="UP001153076">
    <property type="component" value="Unassembled WGS sequence"/>
</dbReference>
<reference evidence="3" key="1">
    <citation type="submission" date="2022-04" db="EMBL/GenBank/DDBJ databases">
        <title>Carnegiea gigantea Genome sequencing and assembly v2.</title>
        <authorList>
            <person name="Copetti D."/>
            <person name="Sanderson M.J."/>
            <person name="Burquez A."/>
            <person name="Wojciechowski M.F."/>
        </authorList>
    </citation>
    <scope>NUCLEOTIDE SEQUENCE</scope>
    <source>
        <strain evidence="3">SGP5-SGP5p</strain>
        <tissue evidence="3">Aerial part</tissue>
    </source>
</reference>
<name>A0A9Q1QF27_9CARY</name>
<protein>
    <recommendedName>
        <fullName evidence="5">Protein FAR1-RELATED SEQUENCE</fullName>
    </recommendedName>
</protein>
<proteinExistence type="predicted"/>
<keyword evidence="2" id="KW-0732">Signal</keyword>
<feature type="region of interest" description="Disordered" evidence="1">
    <location>
        <begin position="136"/>
        <end position="164"/>
    </location>
</feature>
<comment type="caution">
    <text evidence="3">The sequence shown here is derived from an EMBL/GenBank/DDBJ whole genome shotgun (WGS) entry which is preliminary data.</text>
</comment>
<dbReference type="AlphaFoldDB" id="A0A9Q1QF27"/>
<dbReference type="OrthoDB" id="1833977at2759"/>
<evidence type="ECO:0008006" key="5">
    <source>
        <dbReference type="Google" id="ProtNLM"/>
    </source>
</evidence>
<keyword evidence="4" id="KW-1185">Reference proteome</keyword>
<gene>
    <name evidence="3" type="ORF">Cgig2_021553</name>
</gene>
<accession>A0A9Q1QF27</accession>
<organism evidence="3 4">
    <name type="scientific">Carnegiea gigantea</name>
    <dbReference type="NCBI Taxonomy" id="171969"/>
    <lineage>
        <taxon>Eukaryota</taxon>
        <taxon>Viridiplantae</taxon>
        <taxon>Streptophyta</taxon>
        <taxon>Embryophyta</taxon>
        <taxon>Tracheophyta</taxon>
        <taxon>Spermatophyta</taxon>
        <taxon>Magnoliopsida</taxon>
        <taxon>eudicotyledons</taxon>
        <taxon>Gunneridae</taxon>
        <taxon>Pentapetalae</taxon>
        <taxon>Caryophyllales</taxon>
        <taxon>Cactineae</taxon>
        <taxon>Cactaceae</taxon>
        <taxon>Cactoideae</taxon>
        <taxon>Echinocereeae</taxon>
        <taxon>Carnegiea</taxon>
    </lineage>
</organism>
<evidence type="ECO:0000313" key="4">
    <source>
        <dbReference type="Proteomes" id="UP001153076"/>
    </source>
</evidence>
<dbReference type="EMBL" id="JAKOGI010000219">
    <property type="protein sequence ID" value="KAJ8439439.1"/>
    <property type="molecule type" value="Genomic_DNA"/>
</dbReference>
<sequence length="218" mass="25075">MSCCFCFLAALFEAKVLYIVVNEGDDIIFGECAFLIFEKNFIDGAAYNYKAIKSSLYAMSFEDQYIIRKWCKGIKDGQTLDLRTSNGKEHMQIMRKMNSIIIASQRNKNARAHCERYCMELKKVIEFHVGSININEDGQGKDSNSLPNVPNPPESRQKGVRNKRFKSTVEKKCDQLKRRKSKKLLKTDVGSSSTPPHVILKLINYLSFFLWMCLVLLH</sequence>
<evidence type="ECO:0000313" key="3">
    <source>
        <dbReference type="EMBL" id="KAJ8439439.1"/>
    </source>
</evidence>
<feature type="signal peptide" evidence="2">
    <location>
        <begin position="1"/>
        <end position="18"/>
    </location>
</feature>